<dbReference type="InterPro" id="IPR044152">
    <property type="entry name" value="YqjM-like"/>
</dbReference>
<dbReference type="Pfam" id="PF00724">
    <property type="entry name" value="Oxidored_FMN"/>
    <property type="match status" value="1"/>
</dbReference>
<feature type="domain" description="FAD-binding" evidence="2">
    <location>
        <begin position="5"/>
        <end position="319"/>
    </location>
</feature>
<dbReference type="EMBL" id="JBHRXI010000010">
    <property type="protein sequence ID" value="MFC3614462.1"/>
    <property type="molecule type" value="Genomic_DNA"/>
</dbReference>
<organism evidence="3 4">
    <name type="scientific">Lutimaribacter marinistellae</name>
    <dbReference type="NCBI Taxonomy" id="1820329"/>
    <lineage>
        <taxon>Bacteria</taxon>
        <taxon>Pseudomonadati</taxon>
        <taxon>Pseudomonadota</taxon>
        <taxon>Alphaproteobacteria</taxon>
        <taxon>Rhodobacterales</taxon>
        <taxon>Roseobacteraceae</taxon>
        <taxon>Lutimaribacter</taxon>
    </lineage>
</organism>
<dbReference type="SUPFAM" id="SSF51905">
    <property type="entry name" value="FAD/NAD(P)-binding domain"/>
    <property type="match status" value="1"/>
</dbReference>
<dbReference type="InterPro" id="IPR036188">
    <property type="entry name" value="FAD/NAD-bd_sf"/>
</dbReference>
<sequence>MRIACLGGGPAGLYFAISMKLRDPAHEVTVIERNKGDDTFGWGVVLSDDALENLTENDPKSAEMIRENFAYWDDIAVIHNGVRTASGGHGFAGIGRKKLLLLLQERARELGVDLQFQTEAKSVSEYQEEYDLVVACDGLNSRVRQDLEQHFKPDIDMRQCKFIWLGTHQKFDDAFTFIFEKTEHGWVWVHAYQFDSDTATVIVECSQETWDAWGFEHMSKEESIATCERIFADHLGGHPLMSNANHLRGSAVWMNFPRVLCETWHHENVVLMGDAAATAHFSIGSGSRLAFDSAISLATYLHSEPTLEQAFRRYQDERRLDVLRLQSAARNSLEWFEEVERYLDMDPVQFNYSLLTRSQRISHENLRLRDPDWLRSAEAWFQTNAGAAPEPVRPPMFAPFTLRDMTLENRIVVSPMAQYKAVDGCPTDWHLIHYGERAKGGAGLVYTEMTCVSAEGRITPGCPGLYAPDHEAAWTRLVNFVHGETKAKICCQIGHSGRKGSTQLGWDEMDAPLPGDNWPLMSASAVPWSDRNQTPREMTRADMDAVRNAFVAAAEMAQRAGFDMIELHAAHGYLLSSFISPVSNHRQDEYGGSLENRMRYPLEVFKAVRAVWPETKPMSVRISANDWVGDDGVTPEEAVEIAKLFQQAGADIIDVSAGQTSTEARPVYGRMFQTPFSDRIRNDAGIATMAVGNIYEADHANSILMAGRADLICVGRPHLADPYWTLHEGAKIGDRHADWPLPYLAGRDQAWRLADRDAEAEIRA</sequence>
<comment type="caution">
    <text evidence="3">The sequence shown here is derived from an EMBL/GenBank/DDBJ whole genome shotgun (WGS) entry which is preliminary data.</text>
</comment>
<accession>A0ABV7THT5</accession>
<dbReference type="Gene3D" id="3.20.20.70">
    <property type="entry name" value="Aldolase class I"/>
    <property type="match status" value="1"/>
</dbReference>
<name>A0ABV7THT5_9RHOB</name>
<evidence type="ECO:0000313" key="3">
    <source>
        <dbReference type="EMBL" id="MFC3614462.1"/>
    </source>
</evidence>
<dbReference type="InterPro" id="IPR001155">
    <property type="entry name" value="OxRdtase_FMN_N"/>
</dbReference>
<gene>
    <name evidence="3" type="ORF">ACFORG_11870</name>
</gene>
<dbReference type="PANTHER" id="PTHR43303:SF3">
    <property type="entry name" value="BLR3436 PROTEIN"/>
    <property type="match status" value="1"/>
</dbReference>
<feature type="domain" description="NADH:flavin oxidoreductase/NADH oxidase N-terminal" evidence="1">
    <location>
        <begin position="396"/>
        <end position="725"/>
    </location>
</feature>
<dbReference type="Gene3D" id="3.30.9.20">
    <property type="match status" value="1"/>
</dbReference>
<dbReference type="InterPro" id="IPR002938">
    <property type="entry name" value="FAD-bd"/>
</dbReference>
<evidence type="ECO:0000259" key="1">
    <source>
        <dbReference type="Pfam" id="PF00724"/>
    </source>
</evidence>
<dbReference type="Proteomes" id="UP001595629">
    <property type="component" value="Unassembled WGS sequence"/>
</dbReference>
<reference evidence="4" key="1">
    <citation type="journal article" date="2019" name="Int. J. Syst. Evol. Microbiol.">
        <title>The Global Catalogue of Microorganisms (GCM) 10K type strain sequencing project: providing services to taxonomists for standard genome sequencing and annotation.</title>
        <authorList>
            <consortium name="The Broad Institute Genomics Platform"/>
            <consortium name="The Broad Institute Genome Sequencing Center for Infectious Disease"/>
            <person name="Wu L."/>
            <person name="Ma J."/>
        </authorList>
    </citation>
    <scope>NUCLEOTIDE SEQUENCE [LARGE SCALE GENOMIC DNA]</scope>
    <source>
        <strain evidence="4">KCTC 42911</strain>
    </source>
</reference>
<dbReference type="SUPFAM" id="SSF51395">
    <property type="entry name" value="FMN-linked oxidoreductases"/>
    <property type="match status" value="1"/>
</dbReference>
<dbReference type="RefSeq" id="WP_386735719.1">
    <property type="nucleotide sequence ID" value="NZ_JBHRXI010000010.1"/>
</dbReference>
<dbReference type="NCBIfam" id="NF006101">
    <property type="entry name" value="PRK08255.1"/>
    <property type="match status" value="1"/>
</dbReference>
<dbReference type="Gene3D" id="3.50.50.60">
    <property type="entry name" value="FAD/NAD(P)-binding domain"/>
    <property type="match status" value="1"/>
</dbReference>
<proteinExistence type="predicted"/>
<evidence type="ECO:0000313" key="4">
    <source>
        <dbReference type="Proteomes" id="UP001595629"/>
    </source>
</evidence>
<dbReference type="Pfam" id="PF01494">
    <property type="entry name" value="FAD_binding_3"/>
    <property type="match status" value="1"/>
</dbReference>
<dbReference type="PANTHER" id="PTHR43303">
    <property type="entry name" value="NADPH DEHYDROGENASE C23G7.10C-RELATED"/>
    <property type="match status" value="1"/>
</dbReference>
<evidence type="ECO:0000259" key="2">
    <source>
        <dbReference type="Pfam" id="PF01494"/>
    </source>
</evidence>
<keyword evidence="4" id="KW-1185">Reference proteome</keyword>
<protein>
    <submittedName>
        <fullName evidence="3">Bifunctional salicylyl-CoA 5-hydroxylase/oxidoreductase</fullName>
    </submittedName>
</protein>
<dbReference type="InterPro" id="IPR013785">
    <property type="entry name" value="Aldolase_TIM"/>
</dbReference>
<dbReference type="CDD" id="cd02932">
    <property type="entry name" value="OYE_YqiM_FMN"/>
    <property type="match status" value="1"/>
</dbReference>